<dbReference type="Gene3D" id="1.10.630.10">
    <property type="entry name" value="Cytochrome P450"/>
    <property type="match status" value="1"/>
</dbReference>
<keyword evidence="3" id="KW-0408">Iron</keyword>
<evidence type="ECO:0000313" key="5">
    <source>
        <dbReference type="Proteomes" id="UP000694460"/>
    </source>
</evidence>
<evidence type="ECO:0000313" key="4">
    <source>
        <dbReference type="EMBL" id="MBP2451944.1"/>
    </source>
</evidence>
<dbReference type="InterPro" id="IPR050121">
    <property type="entry name" value="Cytochrome_P450_monoxygenase"/>
</dbReference>
<keyword evidence="3" id="KW-0349">Heme</keyword>
<comment type="caution">
    <text evidence="4">The sequence shown here is derived from an EMBL/GenBank/DDBJ whole genome shotgun (WGS) entry which is preliminary data.</text>
</comment>
<dbReference type="Pfam" id="PF00067">
    <property type="entry name" value="p450"/>
    <property type="match status" value="1"/>
</dbReference>
<keyword evidence="3 4" id="KW-0560">Oxidoreductase</keyword>
<dbReference type="EC" id="1.14.14.1" evidence="4"/>
<dbReference type="InterPro" id="IPR002401">
    <property type="entry name" value="Cyt_P450_E_grp-I"/>
</dbReference>
<evidence type="ECO:0000256" key="2">
    <source>
        <dbReference type="ARBA" id="ARBA00010617"/>
    </source>
</evidence>
<dbReference type="PRINTS" id="PR00463">
    <property type="entry name" value="EP450I"/>
</dbReference>
<gene>
    <name evidence="4" type="ORF">JOF57_001857</name>
</gene>
<sequence>MAYANSHNGFPHTRWRLPIVGDLLTLDRNKVCQGLARELVKHGGIIEQKVFNVSGIIVSRTDLVNEINDEQHWEKQVGYSMVKLRAAAGDGLFTAHSHEPNWAKAHNILMPAFTKSAMQSYHRDMAATVGELIDVWNDRAGSWIEIPAVTNRLTAELIGRAGIGHSFNKIGSDSADPFIAAVIRELTYANRRTDAIPFYEKLFGRRRREQHQHDKVWLREQVAAIVDDRRRSGICSGAGMLDALLNTADPDSGDKLDDANIANQILTLMVAGSETSANAIAFALHYLATNPEIAAAARAEIDNRWPRGDLPEFDFDEIARLRYLRRVVDETLRLWPVAPGYFRQARHNTTIGDGEFHFQTGDWVFVVLLAAHRDPAAWGEDADQFRPDRFLPEEIRQLGPRIYKPFGTGPRACIGRQFALHEMMLTLAAVLHQFDLEPDPDYRLEISEMMTLKPDGLRLKMHRRR</sequence>
<keyword evidence="3 4" id="KW-0503">Monooxygenase</keyword>
<dbReference type="PROSITE" id="PS00086">
    <property type="entry name" value="CYTOCHROME_P450"/>
    <property type="match status" value="1"/>
</dbReference>
<dbReference type="PANTHER" id="PTHR24305:SF166">
    <property type="entry name" value="CYTOCHROME P450 12A4, MITOCHONDRIAL-RELATED"/>
    <property type="match status" value="1"/>
</dbReference>
<dbReference type="GO" id="GO:0016712">
    <property type="term" value="F:oxidoreductase activity, acting on paired donors, with incorporation or reduction of molecular oxygen, reduced flavin or flavoprotein as one donor, and incorporation of one atom of oxygen"/>
    <property type="evidence" value="ECO:0007669"/>
    <property type="project" value="UniProtKB-EC"/>
</dbReference>
<dbReference type="PANTHER" id="PTHR24305">
    <property type="entry name" value="CYTOCHROME P450"/>
    <property type="match status" value="1"/>
</dbReference>
<organism evidence="4 5">
    <name type="scientific">Mycolicibacterium lutetiense</name>
    <dbReference type="NCBI Taxonomy" id="1641992"/>
    <lineage>
        <taxon>Bacteria</taxon>
        <taxon>Bacillati</taxon>
        <taxon>Actinomycetota</taxon>
        <taxon>Actinomycetes</taxon>
        <taxon>Mycobacteriales</taxon>
        <taxon>Mycobacteriaceae</taxon>
        <taxon>Mycolicibacterium</taxon>
    </lineage>
</organism>
<dbReference type="SUPFAM" id="SSF48264">
    <property type="entry name" value="Cytochrome P450"/>
    <property type="match status" value="1"/>
</dbReference>
<dbReference type="Proteomes" id="UP000694460">
    <property type="component" value="Unassembled WGS sequence"/>
</dbReference>
<comment type="cofactor">
    <cofactor evidence="1">
        <name>heme</name>
        <dbReference type="ChEBI" id="CHEBI:30413"/>
    </cofactor>
</comment>
<protein>
    <submittedName>
        <fullName evidence="4">Unspecific monooxygenase</fullName>
        <ecNumber evidence="4">1.14.14.1</ecNumber>
    </submittedName>
</protein>
<dbReference type="InterPro" id="IPR001128">
    <property type="entry name" value="Cyt_P450"/>
</dbReference>
<keyword evidence="5" id="KW-1185">Reference proteome</keyword>
<comment type="similarity">
    <text evidence="2 3">Belongs to the cytochrome P450 family.</text>
</comment>
<dbReference type="InterPro" id="IPR036396">
    <property type="entry name" value="Cyt_P450_sf"/>
</dbReference>
<evidence type="ECO:0000256" key="1">
    <source>
        <dbReference type="ARBA" id="ARBA00001971"/>
    </source>
</evidence>
<accession>A0ABS4ZTL3</accession>
<dbReference type="RefSeq" id="WP_083339320.1">
    <property type="nucleotide sequence ID" value="NZ_JAGIOP010000002.1"/>
</dbReference>
<dbReference type="EMBL" id="JAGIOP010000002">
    <property type="protein sequence ID" value="MBP2451944.1"/>
    <property type="molecule type" value="Genomic_DNA"/>
</dbReference>
<keyword evidence="3" id="KW-0479">Metal-binding</keyword>
<evidence type="ECO:0000256" key="3">
    <source>
        <dbReference type="RuleBase" id="RU000461"/>
    </source>
</evidence>
<proteinExistence type="inferred from homology"/>
<dbReference type="PRINTS" id="PR00385">
    <property type="entry name" value="P450"/>
</dbReference>
<dbReference type="InterPro" id="IPR017972">
    <property type="entry name" value="Cyt_P450_CS"/>
</dbReference>
<name>A0ABS4ZTL3_9MYCO</name>
<reference evidence="4 5" key="1">
    <citation type="submission" date="2021-03" db="EMBL/GenBank/DDBJ databases">
        <title>Sequencing the genomes of 1000 actinobacteria strains.</title>
        <authorList>
            <person name="Klenk H.-P."/>
        </authorList>
    </citation>
    <scope>NUCLEOTIDE SEQUENCE [LARGE SCALE GENOMIC DNA]</scope>
    <source>
        <strain evidence="4 5">DSM 46713</strain>
    </source>
</reference>